<protein>
    <submittedName>
        <fullName evidence="5">Aldo/keto reductase family protein</fullName>
    </submittedName>
</protein>
<gene>
    <name evidence="5" type="ORF">VLY81_08685</name>
</gene>
<keyword evidence="3" id="KW-0560">Oxidoreductase</keyword>
<name>A0ABZ1BL31_9FIRM</name>
<dbReference type="SUPFAM" id="SSF51430">
    <property type="entry name" value="NAD(P)-linked oxidoreductase"/>
    <property type="match status" value="1"/>
</dbReference>
<keyword evidence="2" id="KW-0521">NADP</keyword>
<dbReference type="InterPro" id="IPR005399">
    <property type="entry name" value="K_chnl_volt-dep_bsu_KCNAB-rel"/>
</dbReference>
<dbReference type="RefSeq" id="WP_324667772.1">
    <property type="nucleotide sequence ID" value="NZ_CP141614.1"/>
</dbReference>
<dbReference type="Proteomes" id="UP001333102">
    <property type="component" value="Chromosome"/>
</dbReference>
<evidence type="ECO:0000313" key="5">
    <source>
        <dbReference type="EMBL" id="WRP13527.1"/>
    </source>
</evidence>
<dbReference type="PANTHER" id="PTHR43150">
    <property type="entry name" value="HYPERKINETIC, ISOFORM M"/>
    <property type="match status" value="1"/>
</dbReference>
<dbReference type="Gene3D" id="3.20.20.100">
    <property type="entry name" value="NADP-dependent oxidoreductase domain"/>
    <property type="match status" value="1"/>
</dbReference>
<dbReference type="CDD" id="cd19074">
    <property type="entry name" value="Aldo_ket_red_shaker-like"/>
    <property type="match status" value="1"/>
</dbReference>
<accession>A0ABZ1BL31</accession>
<evidence type="ECO:0000256" key="3">
    <source>
        <dbReference type="ARBA" id="ARBA00023002"/>
    </source>
</evidence>
<dbReference type="EMBL" id="CP141614">
    <property type="protein sequence ID" value="WRP13527.1"/>
    <property type="molecule type" value="Genomic_DNA"/>
</dbReference>
<evidence type="ECO:0000256" key="1">
    <source>
        <dbReference type="ARBA" id="ARBA00006515"/>
    </source>
</evidence>
<proteinExistence type="inferred from homology"/>
<feature type="domain" description="NADP-dependent oxidoreductase" evidence="4">
    <location>
        <begin position="16"/>
        <end position="313"/>
    </location>
</feature>
<reference evidence="6" key="1">
    <citation type="submission" date="2023-12" db="EMBL/GenBank/DDBJ databases">
        <title>Novel isolates from deep terrestrial aquifers shed light on the physiology and ecology of the class Limnochordia.</title>
        <authorList>
            <person name="Karnachuk O.V."/>
            <person name="Lukina A.P."/>
            <person name="Avakyan M.R."/>
            <person name="Kadnikov V."/>
            <person name="Begmatov S."/>
            <person name="Beletsky A.V."/>
            <person name="Mardanov A.V."/>
            <person name="Ravin N.V."/>
        </authorList>
    </citation>
    <scope>NUCLEOTIDE SEQUENCE [LARGE SCALE GENOMIC DNA]</scope>
    <source>
        <strain evidence="6">LN</strain>
    </source>
</reference>
<sequence length="321" mass="35248">MEYRRLGRAGVRLSVIGLGSWLTYGASVDRQRSIEIIRAAYERGVNFFDTANVYHRGVAEEVVGEALRVFPRSSYVLATKVFFPMGDGPNDRGLSRKHIMEQCHASLKRLGTDYIDLYQCHRFDPETPLDETLRALDDLVTQGKVLYVGVSQWTAVQIADAVHLARQLGLDPIVSNQPLYNILERDIEREVLPVCAREGIGQVVFSPLAQGVLTGKYAPGQPPPAGSRAADPRSNMFIGRFMNEQTLQQVQRLADLARSAGMTPAQMALAWVLRRPEVTSAIVGATRLEQLEENLGAAGLRLSDDLLQAIDAVTGHAPAAA</sequence>
<evidence type="ECO:0000256" key="2">
    <source>
        <dbReference type="ARBA" id="ARBA00022857"/>
    </source>
</evidence>
<comment type="similarity">
    <text evidence="1">Belongs to the shaker potassium channel beta subunit family.</text>
</comment>
<dbReference type="Pfam" id="PF00248">
    <property type="entry name" value="Aldo_ket_red"/>
    <property type="match status" value="1"/>
</dbReference>
<keyword evidence="6" id="KW-1185">Reference proteome</keyword>
<dbReference type="PANTHER" id="PTHR43150:SF2">
    <property type="entry name" value="HYPERKINETIC, ISOFORM M"/>
    <property type="match status" value="1"/>
</dbReference>
<evidence type="ECO:0000313" key="6">
    <source>
        <dbReference type="Proteomes" id="UP001333102"/>
    </source>
</evidence>
<dbReference type="InterPro" id="IPR023210">
    <property type="entry name" value="NADP_OxRdtase_dom"/>
</dbReference>
<evidence type="ECO:0000259" key="4">
    <source>
        <dbReference type="Pfam" id="PF00248"/>
    </source>
</evidence>
<dbReference type="InterPro" id="IPR036812">
    <property type="entry name" value="NAD(P)_OxRdtase_dom_sf"/>
</dbReference>
<organism evidence="5 6">
    <name type="scientific">Geochorda subterranea</name>
    <dbReference type="NCBI Taxonomy" id="3109564"/>
    <lineage>
        <taxon>Bacteria</taxon>
        <taxon>Bacillati</taxon>
        <taxon>Bacillota</taxon>
        <taxon>Limnochordia</taxon>
        <taxon>Limnochordales</taxon>
        <taxon>Geochordaceae</taxon>
        <taxon>Geochorda</taxon>
    </lineage>
</organism>